<dbReference type="Proteomes" id="UP000268973">
    <property type="component" value="Unassembled WGS sequence"/>
</dbReference>
<protein>
    <submittedName>
        <fullName evidence="1">HAD family hydrolase</fullName>
    </submittedName>
</protein>
<dbReference type="Gene3D" id="1.10.150.240">
    <property type="entry name" value="Putative phosphatase, domain 2"/>
    <property type="match status" value="1"/>
</dbReference>
<dbReference type="InterPro" id="IPR041492">
    <property type="entry name" value="HAD_2"/>
</dbReference>
<evidence type="ECO:0000313" key="1">
    <source>
        <dbReference type="EMBL" id="RTZ13668.1"/>
    </source>
</evidence>
<dbReference type="CDD" id="cd01427">
    <property type="entry name" value="HAD_like"/>
    <property type="match status" value="1"/>
</dbReference>
<organism evidence="1 2">
    <name type="scientific">Vibrio aquaticus</name>
    <dbReference type="NCBI Taxonomy" id="2496559"/>
    <lineage>
        <taxon>Bacteria</taxon>
        <taxon>Pseudomonadati</taxon>
        <taxon>Pseudomonadota</taxon>
        <taxon>Gammaproteobacteria</taxon>
        <taxon>Vibrionales</taxon>
        <taxon>Vibrionaceae</taxon>
        <taxon>Vibrio</taxon>
    </lineage>
</organism>
<dbReference type="OrthoDB" id="9807630at2"/>
<dbReference type="RefSeq" id="WP_126575916.1">
    <property type="nucleotide sequence ID" value="NZ_RXZH01000016.1"/>
</dbReference>
<dbReference type="GO" id="GO:0016787">
    <property type="term" value="F:hydrolase activity"/>
    <property type="evidence" value="ECO:0007669"/>
    <property type="project" value="UniProtKB-KW"/>
</dbReference>
<dbReference type="InterPro" id="IPR023214">
    <property type="entry name" value="HAD_sf"/>
</dbReference>
<dbReference type="InterPro" id="IPR023198">
    <property type="entry name" value="PGP-like_dom2"/>
</dbReference>
<sequence length="212" mass="23887">MKHHVMLDIDGTLLQSYAMDEQCFVDAVRETTGLEISTDWGSYPFVTDRGILKTFIEQQGLKYSLAELESLVKPIFIRNVQKSVKTSPTQEVYGAKKFVSYLLDSDEYVVSIATGGWGETAKIKLESAGFETEKLAIMSSNDHYSRIKIMELAKSAINQIDNYPVTYFGDAEWDLEACKELAVNVVIVGGRVNHYQRIQDFNCLDTALSFVK</sequence>
<dbReference type="SUPFAM" id="SSF56784">
    <property type="entry name" value="HAD-like"/>
    <property type="match status" value="1"/>
</dbReference>
<dbReference type="AlphaFoldDB" id="A0A432CUB8"/>
<dbReference type="Pfam" id="PF13419">
    <property type="entry name" value="HAD_2"/>
    <property type="match status" value="1"/>
</dbReference>
<proteinExistence type="predicted"/>
<comment type="caution">
    <text evidence="1">The sequence shown here is derived from an EMBL/GenBank/DDBJ whole genome shotgun (WGS) entry which is preliminary data.</text>
</comment>
<evidence type="ECO:0000313" key="2">
    <source>
        <dbReference type="Proteomes" id="UP000268973"/>
    </source>
</evidence>
<dbReference type="Gene3D" id="3.40.50.1000">
    <property type="entry name" value="HAD superfamily/HAD-like"/>
    <property type="match status" value="1"/>
</dbReference>
<accession>A0A432CUB8</accession>
<dbReference type="EMBL" id="RXZH01000016">
    <property type="protein sequence ID" value="RTZ13668.1"/>
    <property type="molecule type" value="Genomic_DNA"/>
</dbReference>
<name>A0A432CUB8_9VIBR</name>
<dbReference type="InterPro" id="IPR036412">
    <property type="entry name" value="HAD-like_sf"/>
</dbReference>
<gene>
    <name evidence="1" type="ORF">EJ063_19255</name>
</gene>
<reference evidence="1 2" key="1">
    <citation type="submission" date="2018-12" db="EMBL/GenBank/DDBJ databases">
        <title>Vibrio sp. isolated from China Sea.</title>
        <authorList>
            <person name="Li Y."/>
        </authorList>
    </citation>
    <scope>NUCLEOTIDE SEQUENCE [LARGE SCALE GENOMIC DNA]</scope>
    <source>
        <strain evidence="1 2">BEI207</strain>
    </source>
</reference>
<keyword evidence="2" id="KW-1185">Reference proteome</keyword>
<keyword evidence="1" id="KW-0378">Hydrolase</keyword>